<dbReference type="InterPro" id="IPR036396">
    <property type="entry name" value="Cyt_P450_sf"/>
</dbReference>
<evidence type="ECO:0000256" key="7">
    <source>
        <dbReference type="ARBA" id="ARBA00022964"/>
    </source>
</evidence>
<dbReference type="EMBL" id="HF935699">
    <property type="protein sequence ID" value="CCX12338.1"/>
    <property type="molecule type" value="Genomic_DNA"/>
</dbReference>
<dbReference type="AlphaFoldDB" id="U4LD56"/>
<evidence type="ECO:0000256" key="3">
    <source>
        <dbReference type="ARBA" id="ARBA00013239"/>
    </source>
</evidence>
<dbReference type="SUPFAM" id="SSF48264">
    <property type="entry name" value="Cytochrome P450"/>
    <property type="match status" value="1"/>
</dbReference>
<evidence type="ECO:0000256" key="1">
    <source>
        <dbReference type="ARBA" id="ARBA00000699"/>
    </source>
</evidence>
<dbReference type="Pfam" id="PF03098">
    <property type="entry name" value="An_peroxidase"/>
    <property type="match status" value="2"/>
</dbReference>
<sequence>MSIIKDVHDLRTAVHTTIANRQDKEERVFGKILDELRAAGGEFAKHAVLAVEILNEKLSGQLTDDRHLLIEKIIRLISKLPSTSFARRKITEILVDKLWDSLHHPPLTYVGEQYQYRQADGSHNNIMYPDLGKAGTPYARTVRSETKSPGAKPDPGLLFDLLMSRGDDFSPNEAGISSMLFYHASIITHDIFHTNRKDANISDTSSYLDLAPLYGSNQEQQNQVRSFINGELKPDTFHEKRLLGFPPGVNVMLVMYSRFHNHAARQLAAINEGGRFTAPRHMPMEEGMKWRDEQIFQTARLITNGLYVNISLHDYLRAIANVPATDSDWTLDPRVKIKKIFNAEGVPQGVGNQVSCEFNLLYRFHSAISDRDAKWTKEFYKKIFPGQDPLQISMPVLFQGIKAFEESIPEDPSVRTFADIKRNADGTFRDEDLVQILKESIEDPAGRFGANHVPDILKPVEILGIIQARKWQCASLNEFRKFFKLKPYEKFEDINDDPYVAKTLERVYGNVDNVEMYPGMFLESTKPKMDAGMGLCAPYTVSRAVFSDAIVLVRGDRFLTLDYTPANLTNWGITEAASDYKTLGGAKMHHLILNAFPNHIKFNSVYAMQPFYTPTKSKEIFEKLGVADKYSFDAPSANSRLIPITSLAGLKQVLSNKQNFRVPWGAKMSSLESYMLASDRPECAAQREVVKDALYGPNGSLQNFATYSEEITRKLLKREAYELGRKGVHQVDIVKDISNLAALHFAAELCYLPLETAPNGSGKSYTEEQLYKVLCDITTYVFSDADPTRSWARRRDAQEGTAKLCAEMERIVQSLPPAAISASANPTTPVTGYAPKTMLGKHLAGRLTAANNAAQSVGAAEVGGGCPVGNGPLGSYGINMARKLVASGRSAREVAEILVGTASAFVANTATAFAQLIDFYLEKANEPHWNEIKKLSAENSAAADEKLTKYVLEGFRLSNTLGIARIAVPDSDSVSVKDHGVTVTAKKGDRLFISFVATSRDPLAFPSPNEIKLDRPIDNYVTFGEGPHQCLGKDLNIVHSRAMLKVLARLPGLRRTPGEEGHLKFVPKPGGLKVYLTPDWSEYTPYPTTMKLMWDGAPPS</sequence>
<proteinExistence type="predicted"/>
<dbReference type="InterPro" id="IPR034812">
    <property type="entry name" value="Ppo-like_N"/>
</dbReference>
<dbReference type="Gene3D" id="1.10.630.10">
    <property type="entry name" value="Cytochrome P450"/>
    <property type="match status" value="1"/>
</dbReference>
<keyword evidence="6 11" id="KW-0479">Metal-binding</keyword>
<evidence type="ECO:0000256" key="11">
    <source>
        <dbReference type="PIRSR" id="PIRSR619791-2"/>
    </source>
</evidence>
<dbReference type="EC" id="1.13.11.60" evidence="3"/>
<reference evidence="12 13" key="1">
    <citation type="journal article" date="2013" name="PLoS Genet.">
        <title>The genome and development-dependent transcriptomes of Pyronema confluens: a window into fungal evolution.</title>
        <authorList>
            <person name="Traeger S."/>
            <person name="Altegoer F."/>
            <person name="Freitag M."/>
            <person name="Gabaldon T."/>
            <person name="Kempken F."/>
            <person name="Kumar A."/>
            <person name="Marcet-Houben M."/>
            <person name="Poggeler S."/>
            <person name="Stajich J.E."/>
            <person name="Nowrousian M."/>
        </authorList>
    </citation>
    <scope>NUCLEOTIDE SEQUENCE [LARGE SCALE GENOMIC DNA]</scope>
    <source>
        <strain evidence="13">CBS 100304</strain>
        <tissue evidence="12">Vegetative mycelium</tissue>
    </source>
</reference>
<evidence type="ECO:0000256" key="5">
    <source>
        <dbReference type="ARBA" id="ARBA00022617"/>
    </source>
</evidence>
<keyword evidence="13" id="KW-1185">Reference proteome</keyword>
<dbReference type="SUPFAM" id="SSF48113">
    <property type="entry name" value="Heme-dependent peroxidases"/>
    <property type="match status" value="1"/>
</dbReference>
<dbReference type="STRING" id="1076935.U4LD56"/>
<dbReference type="OMA" id="YEIMEFF"/>
<dbReference type="InterPro" id="IPR010255">
    <property type="entry name" value="Haem_peroxidase_sf"/>
</dbReference>
<dbReference type="PANTHER" id="PTHR11903">
    <property type="entry name" value="PROSTAGLANDIN G/H SYNTHASE"/>
    <property type="match status" value="1"/>
</dbReference>
<keyword evidence="10" id="KW-0413">Isomerase</keyword>
<keyword evidence="7" id="KW-0223">Dioxygenase</keyword>
<protein>
    <recommendedName>
        <fullName evidence="3">linoleate 8R-lipoxygenase</fullName>
        <ecNumber evidence="3">1.13.11.60</ecNumber>
    </recommendedName>
</protein>
<keyword evidence="9 11" id="KW-0408">Iron</keyword>
<comment type="catalytic activity">
    <reaction evidence="1">
        <text>(9Z,12Z)-octadecadienoate + O2 = (8R,9Z,12Z)-8-hydroperoxyoctadeca-9,12-dienoate</text>
        <dbReference type="Rhea" id="RHEA:25395"/>
        <dbReference type="ChEBI" id="CHEBI:15379"/>
        <dbReference type="ChEBI" id="CHEBI:30245"/>
        <dbReference type="ChEBI" id="CHEBI:58659"/>
        <dbReference type="EC" id="1.13.11.60"/>
    </reaction>
</comment>
<dbReference type="CDD" id="cd09817">
    <property type="entry name" value="linoleate_diol_synthase_like"/>
    <property type="match status" value="1"/>
</dbReference>
<dbReference type="GO" id="GO:0016705">
    <property type="term" value="F:oxidoreductase activity, acting on paired donors, with incorporation or reduction of molecular oxygen"/>
    <property type="evidence" value="ECO:0007669"/>
    <property type="project" value="InterPro"/>
</dbReference>
<dbReference type="OrthoDB" id="823504at2759"/>
<dbReference type="InterPro" id="IPR017972">
    <property type="entry name" value="Cyt_P450_CS"/>
</dbReference>
<dbReference type="Proteomes" id="UP000018144">
    <property type="component" value="Unassembled WGS sequence"/>
</dbReference>
<dbReference type="Gene3D" id="1.10.640.10">
    <property type="entry name" value="Haem peroxidase domain superfamily, animal type"/>
    <property type="match status" value="1"/>
</dbReference>
<organism evidence="12 13">
    <name type="scientific">Pyronema omphalodes (strain CBS 100304)</name>
    <name type="common">Pyronema confluens</name>
    <dbReference type="NCBI Taxonomy" id="1076935"/>
    <lineage>
        <taxon>Eukaryota</taxon>
        <taxon>Fungi</taxon>
        <taxon>Dikarya</taxon>
        <taxon>Ascomycota</taxon>
        <taxon>Pezizomycotina</taxon>
        <taxon>Pezizomycetes</taxon>
        <taxon>Pezizales</taxon>
        <taxon>Pyronemataceae</taxon>
        <taxon>Pyronema</taxon>
    </lineage>
</organism>
<dbReference type="PANTHER" id="PTHR11903:SF37">
    <property type="entry name" value="PSI-PRODUCING OXYGENASE A"/>
    <property type="match status" value="1"/>
</dbReference>
<dbReference type="GO" id="GO:0005506">
    <property type="term" value="F:iron ion binding"/>
    <property type="evidence" value="ECO:0007669"/>
    <property type="project" value="InterPro"/>
</dbReference>
<dbReference type="GO" id="GO:0006979">
    <property type="term" value="P:response to oxidative stress"/>
    <property type="evidence" value="ECO:0007669"/>
    <property type="project" value="InterPro"/>
</dbReference>
<keyword evidence="4" id="KW-0575">Peroxidase</keyword>
<evidence type="ECO:0000256" key="10">
    <source>
        <dbReference type="ARBA" id="ARBA00023235"/>
    </source>
</evidence>
<evidence type="ECO:0000256" key="6">
    <source>
        <dbReference type="ARBA" id="ARBA00022723"/>
    </source>
</evidence>
<dbReference type="InterPro" id="IPR037120">
    <property type="entry name" value="Haem_peroxidase_sf_animal"/>
</dbReference>
<dbReference type="Pfam" id="PF00067">
    <property type="entry name" value="p450"/>
    <property type="match status" value="1"/>
</dbReference>
<dbReference type="PROSITE" id="PS50292">
    <property type="entry name" value="PEROXIDASE_3"/>
    <property type="match status" value="1"/>
</dbReference>
<dbReference type="GO" id="GO:0004601">
    <property type="term" value="F:peroxidase activity"/>
    <property type="evidence" value="ECO:0007669"/>
    <property type="project" value="UniProtKB-KW"/>
</dbReference>
<evidence type="ECO:0000313" key="13">
    <source>
        <dbReference type="Proteomes" id="UP000018144"/>
    </source>
</evidence>
<evidence type="ECO:0000256" key="2">
    <source>
        <dbReference type="ARBA" id="ARBA00011881"/>
    </source>
</evidence>
<evidence type="ECO:0000256" key="9">
    <source>
        <dbReference type="ARBA" id="ARBA00023004"/>
    </source>
</evidence>
<accession>U4LD56</accession>
<feature type="binding site" description="axial binding residue" evidence="11">
    <location>
        <position position="365"/>
    </location>
    <ligand>
        <name>heme b</name>
        <dbReference type="ChEBI" id="CHEBI:60344"/>
    </ligand>
    <ligandPart>
        <name>Fe</name>
        <dbReference type="ChEBI" id="CHEBI:18248"/>
    </ligandPart>
</feature>
<dbReference type="eggNOG" id="KOG2408">
    <property type="taxonomic scope" value="Eukaryota"/>
</dbReference>
<dbReference type="GO" id="GO:0052878">
    <property type="term" value="F:linoleate 8R-lipoxygenase activity"/>
    <property type="evidence" value="ECO:0007669"/>
    <property type="project" value="UniProtKB-EC"/>
</dbReference>
<evidence type="ECO:0000256" key="4">
    <source>
        <dbReference type="ARBA" id="ARBA00022559"/>
    </source>
</evidence>
<gene>
    <name evidence="12" type="ORF">PCON_11932</name>
</gene>
<dbReference type="GO" id="GO:0020037">
    <property type="term" value="F:heme binding"/>
    <property type="evidence" value="ECO:0007669"/>
    <property type="project" value="InterPro"/>
</dbReference>
<dbReference type="InterPro" id="IPR050783">
    <property type="entry name" value="Oxylipin_biosynth_metab"/>
</dbReference>
<keyword evidence="5 11" id="KW-0349">Heme</keyword>
<dbReference type="GO" id="GO:0004497">
    <property type="term" value="F:monooxygenase activity"/>
    <property type="evidence" value="ECO:0007669"/>
    <property type="project" value="InterPro"/>
</dbReference>
<dbReference type="CDD" id="cd20612">
    <property type="entry name" value="CYP_LDS-like_C"/>
    <property type="match status" value="1"/>
</dbReference>
<keyword evidence="8" id="KW-0560">Oxidoreductase</keyword>
<dbReference type="PRINTS" id="PR00457">
    <property type="entry name" value="ANPEROXIDASE"/>
</dbReference>
<dbReference type="PROSITE" id="PS00086">
    <property type="entry name" value="CYTOCHROME_P450"/>
    <property type="match status" value="1"/>
</dbReference>
<name>U4LD56_PYROM</name>
<evidence type="ECO:0000256" key="8">
    <source>
        <dbReference type="ARBA" id="ARBA00023002"/>
    </source>
</evidence>
<dbReference type="InterPro" id="IPR019791">
    <property type="entry name" value="Haem_peroxidase_animal"/>
</dbReference>
<dbReference type="GO" id="GO:0006631">
    <property type="term" value="P:fatty acid metabolic process"/>
    <property type="evidence" value="ECO:0007669"/>
    <property type="project" value="UniProtKB-ARBA"/>
</dbReference>
<dbReference type="GO" id="GO:0016853">
    <property type="term" value="F:isomerase activity"/>
    <property type="evidence" value="ECO:0007669"/>
    <property type="project" value="UniProtKB-KW"/>
</dbReference>
<dbReference type="InterPro" id="IPR001128">
    <property type="entry name" value="Cyt_P450"/>
</dbReference>
<comment type="subunit">
    <text evidence="2">Homotetramer.</text>
</comment>
<evidence type="ECO:0000313" key="12">
    <source>
        <dbReference type="EMBL" id="CCX12338.1"/>
    </source>
</evidence>